<evidence type="ECO:0000313" key="2">
    <source>
        <dbReference type="Proteomes" id="UP000004200"/>
    </source>
</evidence>
<sequence>MSAAIGGQAEADRYAAIAARVGAVLRLPATGAWP</sequence>
<proteinExistence type="predicted"/>
<feature type="non-terminal residue" evidence="1">
    <location>
        <position position="34"/>
    </location>
</feature>
<dbReference type="AlphaFoldDB" id="G2E4M7"/>
<protein>
    <submittedName>
        <fullName evidence="1">Uncharacterized protein</fullName>
    </submittedName>
</protein>
<reference evidence="1 2" key="1">
    <citation type="submission" date="2011-06" db="EMBL/GenBank/DDBJ databases">
        <title>The draft genome of Thiorhodococcus drewsii AZ1.</title>
        <authorList>
            <consortium name="US DOE Joint Genome Institute (JGI-PGF)"/>
            <person name="Lucas S."/>
            <person name="Han J."/>
            <person name="Lapidus A."/>
            <person name="Cheng J.-F."/>
            <person name="Goodwin L."/>
            <person name="Pitluck S."/>
            <person name="Peters L."/>
            <person name="Land M.L."/>
            <person name="Hauser L."/>
            <person name="Vogl K."/>
            <person name="Liu Z."/>
            <person name="Imhoff J."/>
            <person name="Thiel V."/>
            <person name="Frigaard N.-U."/>
            <person name="Bryant D.A."/>
            <person name="Woyke T.J."/>
        </authorList>
    </citation>
    <scope>NUCLEOTIDE SEQUENCE [LARGE SCALE GENOMIC DNA]</scope>
    <source>
        <strain evidence="1 2">AZ1</strain>
    </source>
</reference>
<dbReference type="Proteomes" id="UP000004200">
    <property type="component" value="Unassembled WGS sequence"/>
</dbReference>
<gene>
    <name evidence="1" type="ORF">ThidrDRAFT_3240</name>
</gene>
<comment type="caution">
    <text evidence="1">The sequence shown here is derived from an EMBL/GenBank/DDBJ whole genome shotgun (WGS) entry which is preliminary data.</text>
</comment>
<name>G2E4M7_9GAMM</name>
<keyword evidence="2" id="KW-1185">Reference proteome</keyword>
<organism evidence="1 2">
    <name type="scientific">Thiorhodococcus drewsii AZ1</name>
    <dbReference type="NCBI Taxonomy" id="765913"/>
    <lineage>
        <taxon>Bacteria</taxon>
        <taxon>Pseudomonadati</taxon>
        <taxon>Pseudomonadota</taxon>
        <taxon>Gammaproteobacteria</taxon>
        <taxon>Chromatiales</taxon>
        <taxon>Chromatiaceae</taxon>
        <taxon>Thiorhodococcus</taxon>
    </lineage>
</organism>
<accession>G2E4M7</accession>
<dbReference type="EMBL" id="AFWT01000026">
    <property type="protein sequence ID" value="EGV29503.1"/>
    <property type="molecule type" value="Genomic_DNA"/>
</dbReference>
<evidence type="ECO:0000313" key="1">
    <source>
        <dbReference type="EMBL" id="EGV29503.1"/>
    </source>
</evidence>